<dbReference type="EMBL" id="AVOT02003589">
    <property type="protein sequence ID" value="MBW0473947.1"/>
    <property type="molecule type" value="Genomic_DNA"/>
</dbReference>
<gene>
    <name evidence="1" type="ORF">O181_013662</name>
</gene>
<organism evidence="1 2">
    <name type="scientific">Austropuccinia psidii MF-1</name>
    <dbReference type="NCBI Taxonomy" id="1389203"/>
    <lineage>
        <taxon>Eukaryota</taxon>
        <taxon>Fungi</taxon>
        <taxon>Dikarya</taxon>
        <taxon>Basidiomycota</taxon>
        <taxon>Pucciniomycotina</taxon>
        <taxon>Pucciniomycetes</taxon>
        <taxon>Pucciniales</taxon>
        <taxon>Sphaerophragmiaceae</taxon>
        <taxon>Austropuccinia</taxon>
    </lineage>
</organism>
<evidence type="ECO:0000313" key="2">
    <source>
        <dbReference type="Proteomes" id="UP000765509"/>
    </source>
</evidence>
<keyword evidence="2" id="KW-1185">Reference proteome</keyword>
<proteinExistence type="predicted"/>
<dbReference type="Proteomes" id="UP000765509">
    <property type="component" value="Unassembled WGS sequence"/>
</dbReference>
<dbReference type="AlphaFoldDB" id="A0A9Q3BYR9"/>
<reference evidence="1" key="1">
    <citation type="submission" date="2021-03" db="EMBL/GenBank/DDBJ databases">
        <title>Draft genome sequence of rust myrtle Austropuccinia psidii MF-1, a brazilian biotype.</title>
        <authorList>
            <person name="Quecine M.C."/>
            <person name="Pachon D.M.R."/>
            <person name="Bonatelli M.L."/>
            <person name="Correr F.H."/>
            <person name="Franceschini L.M."/>
            <person name="Leite T.F."/>
            <person name="Margarido G.R.A."/>
            <person name="Almeida C.A."/>
            <person name="Ferrarezi J.A."/>
            <person name="Labate C.A."/>
        </authorList>
    </citation>
    <scope>NUCLEOTIDE SEQUENCE</scope>
    <source>
        <strain evidence="1">MF-1</strain>
    </source>
</reference>
<protein>
    <submittedName>
        <fullName evidence="1">Uncharacterized protein</fullName>
    </submittedName>
</protein>
<name>A0A9Q3BYR9_9BASI</name>
<evidence type="ECO:0000313" key="1">
    <source>
        <dbReference type="EMBL" id="MBW0473947.1"/>
    </source>
</evidence>
<sequence length="101" mass="11515">MGDAIRENSDYEKDPIEELLLKYQKETQLEIQDTQLEAGLQQDTENKNLQNHTTDVQTFKVILTKGMEYINGKATKMTVCIENAQNPLIINRCADLPSNTN</sequence>
<accession>A0A9Q3BYR9</accession>
<comment type="caution">
    <text evidence="1">The sequence shown here is derived from an EMBL/GenBank/DDBJ whole genome shotgun (WGS) entry which is preliminary data.</text>
</comment>